<dbReference type="EMBL" id="KQ416976">
    <property type="protein sequence ID" value="KOF94352.1"/>
    <property type="molecule type" value="Genomic_DNA"/>
</dbReference>
<evidence type="ECO:0000256" key="1">
    <source>
        <dbReference type="SAM" id="Phobius"/>
    </source>
</evidence>
<feature type="transmembrane region" description="Helical" evidence="1">
    <location>
        <begin position="85"/>
        <end position="108"/>
    </location>
</feature>
<dbReference type="AlphaFoldDB" id="A0A0L8HYR7"/>
<sequence>MSSVWDNINEDKTILTVIRQQKSQIEVACSVVNRNHPMLFASNFWIQIKNTKSLKFEETGNSLHWPKNQIQTQNYKYSILQIYIISYYFSFSVSTLMDLVLIVSTHILQCY</sequence>
<protein>
    <submittedName>
        <fullName evidence="2">Uncharacterized protein</fullName>
    </submittedName>
</protein>
<keyword evidence="1" id="KW-1133">Transmembrane helix</keyword>
<gene>
    <name evidence="2" type="ORF">OCBIM_22001952mg</name>
</gene>
<keyword evidence="1" id="KW-0472">Membrane</keyword>
<evidence type="ECO:0000313" key="2">
    <source>
        <dbReference type="EMBL" id="KOF94352.1"/>
    </source>
</evidence>
<name>A0A0L8HYR7_OCTBM</name>
<keyword evidence="1" id="KW-0812">Transmembrane</keyword>
<reference evidence="2" key="1">
    <citation type="submission" date="2015-07" db="EMBL/GenBank/DDBJ databases">
        <title>MeaNS - Measles Nucleotide Surveillance Program.</title>
        <authorList>
            <person name="Tran T."/>
            <person name="Druce J."/>
        </authorList>
    </citation>
    <scope>NUCLEOTIDE SEQUENCE</scope>
    <source>
        <strain evidence="2">UCB-OBI-ISO-001</strain>
        <tissue evidence="2">Gonad</tissue>
    </source>
</reference>
<accession>A0A0L8HYR7</accession>
<organism evidence="2">
    <name type="scientific">Octopus bimaculoides</name>
    <name type="common">California two-spotted octopus</name>
    <dbReference type="NCBI Taxonomy" id="37653"/>
    <lineage>
        <taxon>Eukaryota</taxon>
        <taxon>Metazoa</taxon>
        <taxon>Spiralia</taxon>
        <taxon>Lophotrochozoa</taxon>
        <taxon>Mollusca</taxon>
        <taxon>Cephalopoda</taxon>
        <taxon>Coleoidea</taxon>
        <taxon>Octopodiformes</taxon>
        <taxon>Octopoda</taxon>
        <taxon>Incirrata</taxon>
        <taxon>Octopodidae</taxon>
        <taxon>Octopus</taxon>
    </lineage>
</organism>
<proteinExistence type="predicted"/>